<feature type="domain" description="Solute-binding protein family 5" evidence="3">
    <location>
        <begin position="113"/>
        <end position="498"/>
    </location>
</feature>
<dbReference type="Gene3D" id="3.10.105.10">
    <property type="entry name" value="Dipeptide-binding Protein, Domain 3"/>
    <property type="match status" value="1"/>
</dbReference>
<accession>A0ABV7WAG3</accession>
<dbReference type="InterPro" id="IPR030678">
    <property type="entry name" value="Peptide/Ni-bd"/>
</dbReference>
<evidence type="ECO:0000313" key="5">
    <source>
        <dbReference type="Proteomes" id="UP001595685"/>
    </source>
</evidence>
<evidence type="ECO:0000259" key="3">
    <source>
        <dbReference type="Pfam" id="PF00496"/>
    </source>
</evidence>
<dbReference type="InterPro" id="IPR039424">
    <property type="entry name" value="SBP_5"/>
</dbReference>
<dbReference type="Gene3D" id="3.40.190.10">
    <property type="entry name" value="Periplasmic binding protein-like II"/>
    <property type="match status" value="1"/>
</dbReference>
<proteinExistence type="predicted"/>
<gene>
    <name evidence="4" type="ORF">ACFOLH_00310</name>
</gene>
<dbReference type="Proteomes" id="UP001595685">
    <property type="component" value="Unassembled WGS sequence"/>
</dbReference>
<dbReference type="EMBL" id="JBHRWW010000001">
    <property type="protein sequence ID" value="MFC3686778.1"/>
    <property type="molecule type" value="Genomic_DNA"/>
</dbReference>
<keyword evidence="2" id="KW-0732">Signal</keyword>
<comment type="caution">
    <text evidence="4">The sequence shown here is derived from an EMBL/GenBank/DDBJ whole genome shotgun (WGS) entry which is preliminary data.</text>
</comment>
<evidence type="ECO:0000256" key="1">
    <source>
        <dbReference type="SAM" id="MobiDB-lite"/>
    </source>
</evidence>
<keyword evidence="5" id="KW-1185">Reference proteome</keyword>
<dbReference type="PIRSF" id="PIRSF002741">
    <property type="entry name" value="MppA"/>
    <property type="match status" value="1"/>
</dbReference>
<feature type="chain" id="PRO_5046045072" evidence="2">
    <location>
        <begin position="23"/>
        <end position="580"/>
    </location>
</feature>
<name>A0ABV7WAG3_9MICO</name>
<dbReference type="PANTHER" id="PTHR30290">
    <property type="entry name" value="PERIPLASMIC BINDING COMPONENT OF ABC TRANSPORTER"/>
    <property type="match status" value="1"/>
</dbReference>
<protein>
    <submittedName>
        <fullName evidence="4">ABC transporter family substrate-binding protein</fullName>
    </submittedName>
</protein>
<evidence type="ECO:0000256" key="2">
    <source>
        <dbReference type="SAM" id="SignalP"/>
    </source>
</evidence>
<feature type="region of interest" description="Disordered" evidence="1">
    <location>
        <begin position="31"/>
        <end position="50"/>
    </location>
</feature>
<organism evidence="4 5">
    <name type="scientific">Aquipuribacter hungaricus</name>
    <dbReference type="NCBI Taxonomy" id="545624"/>
    <lineage>
        <taxon>Bacteria</taxon>
        <taxon>Bacillati</taxon>
        <taxon>Actinomycetota</taxon>
        <taxon>Actinomycetes</taxon>
        <taxon>Micrococcales</taxon>
        <taxon>Intrasporangiaceae</taxon>
        <taxon>Aquipuribacter</taxon>
    </lineage>
</organism>
<dbReference type="CDD" id="cd08501">
    <property type="entry name" value="PBP2_Lpqw"/>
    <property type="match status" value="1"/>
</dbReference>
<dbReference type="InterPro" id="IPR000914">
    <property type="entry name" value="SBP_5_dom"/>
</dbReference>
<dbReference type="Gene3D" id="3.90.76.10">
    <property type="entry name" value="Dipeptide-binding Protein, Domain 1"/>
    <property type="match status" value="1"/>
</dbReference>
<dbReference type="Pfam" id="PF00496">
    <property type="entry name" value="SBP_bac_5"/>
    <property type="match status" value="1"/>
</dbReference>
<dbReference type="SUPFAM" id="SSF53850">
    <property type="entry name" value="Periplasmic binding protein-like II"/>
    <property type="match status" value="1"/>
</dbReference>
<evidence type="ECO:0000313" key="4">
    <source>
        <dbReference type="EMBL" id="MFC3686778.1"/>
    </source>
</evidence>
<feature type="signal peptide" evidence="2">
    <location>
        <begin position="1"/>
        <end position="22"/>
    </location>
</feature>
<reference evidence="5" key="1">
    <citation type="journal article" date="2019" name="Int. J. Syst. Evol. Microbiol.">
        <title>The Global Catalogue of Microorganisms (GCM) 10K type strain sequencing project: providing services to taxonomists for standard genome sequencing and annotation.</title>
        <authorList>
            <consortium name="The Broad Institute Genomics Platform"/>
            <consortium name="The Broad Institute Genome Sequencing Center for Infectious Disease"/>
            <person name="Wu L."/>
            <person name="Ma J."/>
        </authorList>
    </citation>
    <scope>NUCLEOTIDE SEQUENCE [LARGE SCALE GENOMIC DNA]</scope>
    <source>
        <strain evidence="5">NCAIM B.02333</strain>
    </source>
</reference>
<dbReference type="PROSITE" id="PS51257">
    <property type="entry name" value="PROKAR_LIPOPROTEIN"/>
    <property type="match status" value="1"/>
</dbReference>
<dbReference type="PANTHER" id="PTHR30290:SF65">
    <property type="entry name" value="MONOACYL PHOSPHATIDYLINOSITOL TETRAMANNOSIDE-BINDING PROTEIN LPQW-RELATED"/>
    <property type="match status" value="1"/>
</dbReference>
<dbReference type="RefSeq" id="WP_340289158.1">
    <property type="nucleotide sequence ID" value="NZ_JBBEOI010000005.1"/>
</dbReference>
<sequence length="580" mass="62139">MINTRRSAKLVALLTGSALVLAACATSEEPAGESEATTGGGAAPAASGAPDGGSDAVFTYAYEQEFFSYNNDTADTNASANAIVLNQIKRGFWYFGPDGSVVPDEEFGTFEVTSEEPLTVEYTFAEEAVWSDGEPIDCDDAVLAWAALSGKFPEFLPAGTTGYENQQAPACEDGDKTFTIVYDTPFGDYTSMYGAFVPAHIVEQNGGVEDIIAAVRAGDPAALSGAATFWNTGFNFNPGEYDPAVALSAGPYQVETWEATQSITLVANPEWWGEPPATEQVVIRYIAQDAQAQALQNGEVQAMDPQPSPDLLAQLEAIGDTVSVEPQDQYTYEHWDFNFAGPFADRNLREAFALCIPRQTMVDNLIKPLNPEANVLNSRYSFPFEEDYDAVVEASYADQSEQDIPAARALLEANGQTGTVLRLGHNANARRTQEAALIVEACGPNGAGFEVQDIGNANFFEPEGALNTGAYDVAQFAWSGSPLKSGSASTFQTGGGNNNGQYTNPQVDELVNQLNAETDPDAQTELVIQIETILWEDLATIPGFAFPGVLATTADAQGVEYNPTQSGLTWNMQEWTRSAE</sequence>